<name>Q7VDE2_PROMA</name>
<evidence type="ECO:0000313" key="5">
    <source>
        <dbReference type="EMBL" id="AAP99483.1"/>
    </source>
</evidence>
<dbReference type="Gene3D" id="3.20.20.100">
    <property type="entry name" value="NADP-dependent oxidoreductase domain"/>
    <property type="match status" value="1"/>
</dbReference>
<dbReference type="GO" id="GO:0051536">
    <property type="term" value="F:iron-sulfur cluster binding"/>
    <property type="evidence" value="ECO:0007669"/>
    <property type="project" value="UniProtKB-KW"/>
</dbReference>
<dbReference type="GO" id="GO:0046872">
    <property type="term" value="F:metal ion binding"/>
    <property type="evidence" value="ECO:0007669"/>
    <property type="project" value="UniProtKB-KW"/>
</dbReference>
<dbReference type="PROSITE" id="PS00198">
    <property type="entry name" value="4FE4S_FER_1"/>
    <property type="match status" value="1"/>
</dbReference>
<evidence type="ECO:0000256" key="1">
    <source>
        <dbReference type="ARBA" id="ARBA00022723"/>
    </source>
</evidence>
<dbReference type="EMBL" id="AE017126">
    <property type="protein sequence ID" value="AAP99483.1"/>
    <property type="molecule type" value="Genomic_DNA"/>
</dbReference>
<dbReference type="KEGG" id="pma:Pro_0437"/>
<dbReference type="CDD" id="cd19096">
    <property type="entry name" value="AKR_Fe-S_oxidoreductase"/>
    <property type="match status" value="1"/>
</dbReference>
<dbReference type="eggNOG" id="COG1453">
    <property type="taxonomic scope" value="Bacteria"/>
</dbReference>
<dbReference type="Proteomes" id="UP000001420">
    <property type="component" value="Chromosome"/>
</dbReference>
<evidence type="ECO:0000313" key="6">
    <source>
        <dbReference type="Proteomes" id="UP000001420"/>
    </source>
</evidence>
<sequence length="378" mass="42076">MSHKRNPFGLGPEVSLFTLGTMRAIESIDQMYLILKEAYFAGINHIETSPAYGPAEIFLGESLKKLKAKGIEPRGGWIITSKLLPSIKFSNGKKQLKGIIKRLGISKVHNLAIHGLNLPEHLNWALQGEGAELLKWAQSEDLIGQVGFSSHGSFQLINEAIESNQFNFCSLHLHLLDQERIPLAQAALKKGMGVIAISPADKGGHLHTPSQTLIEDCSPFKPLELAYRYLLSQGISTLTLGANKTKDLYLAKKLGDSNSPLSSSEKLLIDRLMKNITHRLGNTFCGQCRECLPCPNEVPIPNILRLRNLDIGLNLQTFSKERYNLIGKAGHWWEKYDASACMKCGDCLPRCPNNLNIPELLEETHSKLIDKPERRLWG</sequence>
<dbReference type="EnsemblBacteria" id="AAP99483">
    <property type="protein sequence ID" value="AAP99483"/>
    <property type="gene ID" value="Pro_0437"/>
</dbReference>
<dbReference type="PATRIC" id="fig|167539.5.peg.448"/>
<dbReference type="InterPro" id="IPR023210">
    <property type="entry name" value="NADP_OxRdtase_dom"/>
</dbReference>
<organism evidence="5 6">
    <name type="scientific">Prochlorococcus marinus (strain SARG / CCMP1375 / SS120)</name>
    <dbReference type="NCBI Taxonomy" id="167539"/>
    <lineage>
        <taxon>Bacteria</taxon>
        <taxon>Bacillati</taxon>
        <taxon>Cyanobacteriota</taxon>
        <taxon>Cyanophyceae</taxon>
        <taxon>Synechococcales</taxon>
        <taxon>Prochlorococcaceae</taxon>
        <taxon>Prochlorococcus</taxon>
    </lineage>
</organism>
<reference evidence="5 6" key="1">
    <citation type="journal article" date="2003" name="Proc. Natl. Acad. Sci. U.S.A.">
        <title>Genome sequence of the cyanobacterium Prochlorococcus marinus SS120, a nearly minimal oxyphototrophic genome.</title>
        <authorList>
            <person name="Dufresne A."/>
            <person name="Salanoubat M."/>
            <person name="Partensky F."/>
            <person name="Artiguenave F."/>
            <person name="Axmann I.M."/>
            <person name="Barbe V."/>
            <person name="Duprat S."/>
            <person name="Galperin M.Y."/>
            <person name="Koonin E.V."/>
            <person name="Le Gall F."/>
            <person name="Makarova K.S."/>
            <person name="Ostrowski M."/>
            <person name="Oztas S."/>
            <person name="Robert C."/>
            <person name="Rogozin I.B."/>
            <person name="Scanlan D.J."/>
            <person name="Tandeau de Marsac N."/>
            <person name="Weissenbach J."/>
            <person name="Wincker P."/>
            <person name="Wolf Y.I."/>
            <person name="Hess W.R."/>
        </authorList>
    </citation>
    <scope>NUCLEOTIDE SEQUENCE [LARGE SCALE GENOMIC DNA]</scope>
    <source>
        <strain evidence="6">SARG / CCMP1375 / SS120</strain>
    </source>
</reference>
<keyword evidence="1" id="KW-0479">Metal-binding</keyword>
<dbReference type="InterPro" id="IPR017896">
    <property type="entry name" value="4Fe4S_Fe-S-bd"/>
</dbReference>
<dbReference type="InterPro" id="IPR036812">
    <property type="entry name" value="NAD(P)_OxRdtase_dom_sf"/>
</dbReference>
<keyword evidence="6" id="KW-1185">Reference proteome</keyword>
<accession>Q7VDE2</accession>
<dbReference type="STRING" id="167539.Pro_0437"/>
<keyword evidence="3" id="KW-0411">Iron-sulfur</keyword>
<dbReference type="PANTHER" id="PTHR43312">
    <property type="entry name" value="D-THREO-ALDOSE 1-DEHYDROGENASE"/>
    <property type="match status" value="1"/>
</dbReference>
<dbReference type="HOGENOM" id="CLU_023205_3_4_3"/>
<dbReference type="SUPFAM" id="SSF51430">
    <property type="entry name" value="NAD(P)-linked oxidoreductase"/>
    <property type="match status" value="1"/>
</dbReference>
<gene>
    <name evidence="5" type="ordered locus">Pro_0437</name>
</gene>
<keyword evidence="2" id="KW-0408">Iron</keyword>
<evidence type="ECO:0000256" key="2">
    <source>
        <dbReference type="ARBA" id="ARBA00023004"/>
    </source>
</evidence>
<dbReference type="OrthoDB" id="9773828at2"/>
<dbReference type="AlphaFoldDB" id="Q7VDE2"/>
<proteinExistence type="predicted"/>
<dbReference type="Pfam" id="PF00248">
    <property type="entry name" value="Aldo_ket_red"/>
    <property type="match status" value="1"/>
</dbReference>
<feature type="domain" description="4Fe-4S ferredoxin-type" evidence="4">
    <location>
        <begin position="332"/>
        <end position="363"/>
    </location>
</feature>
<dbReference type="InterPro" id="IPR053135">
    <property type="entry name" value="AKR2_Oxidoreductase"/>
</dbReference>
<dbReference type="SUPFAM" id="SSF46548">
    <property type="entry name" value="alpha-helical ferredoxin"/>
    <property type="match status" value="1"/>
</dbReference>
<dbReference type="InterPro" id="IPR017900">
    <property type="entry name" value="4Fe4S_Fe_S_CS"/>
</dbReference>
<protein>
    <submittedName>
        <fullName evidence="5">Predicted oxidoreductase, aldo/keto reductase family</fullName>
    </submittedName>
</protein>
<dbReference type="PROSITE" id="PS51379">
    <property type="entry name" value="4FE4S_FER_2"/>
    <property type="match status" value="1"/>
</dbReference>
<evidence type="ECO:0000259" key="4">
    <source>
        <dbReference type="PROSITE" id="PS51379"/>
    </source>
</evidence>
<dbReference type="PANTHER" id="PTHR43312:SF2">
    <property type="entry name" value="OXIDOREDUCTASE"/>
    <property type="match status" value="1"/>
</dbReference>
<evidence type="ECO:0000256" key="3">
    <source>
        <dbReference type="ARBA" id="ARBA00023014"/>
    </source>
</evidence>